<evidence type="ECO:0000313" key="3">
    <source>
        <dbReference type="Proteomes" id="UP000186817"/>
    </source>
</evidence>
<gene>
    <name evidence="2" type="ORF">AK812_SmicGene35178</name>
</gene>
<name>A0A1Q9CM28_SYMMI</name>
<evidence type="ECO:0000313" key="2">
    <source>
        <dbReference type="EMBL" id="OLP83983.1"/>
    </source>
</evidence>
<accession>A0A1Q9CM28</accession>
<evidence type="ECO:0000256" key="1">
    <source>
        <dbReference type="SAM" id="MobiDB-lite"/>
    </source>
</evidence>
<keyword evidence="3" id="KW-1185">Reference proteome</keyword>
<sequence length="133" mass="14112">MSDRFASQDGGSGITSGAGVEKKTTDSQELPKVGGSTTSSFRGVPSDAGKSSSSEDLKAKQANADKILKELRKAGGSKVLEQLLPLFENFEKEMKTMEGSEVAMPCFPDQWASTKKSCKALEEANAEAEKSQS</sequence>
<dbReference type="Proteomes" id="UP000186817">
    <property type="component" value="Unassembled WGS sequence"/>
</dbReference>
<proteinExistence type="predicted"/>
<comment type="caution">
    <text evidence="2">The sequence shown here is derived from an EMBL/GenBank/DDBJ whole genome shotgun (WGS) entry which is preliminary data.</text>
</comment>
<feature type="region of interest" description="Disordered" evidence="1">
    <location>
        <begin position="1"/>
        <end position="58"/>
    </location>
</feature>
<dbReference type="AlphaFoldDB" id="A0A1Q9CM28"/>
<reference evidence="2 3" key="1">
    <citation type="submission" date="2016-02" db="EMBL/GenBank/DDBJ databases">
        <title>Genome analysis of coral dinoflagellate symbionts highlights evolutionary adaptations to a symbiotic lifestyle.</title>
        <authorList>
            <person name="Aranda M."/>
            <person name="Li Y."/>
            <person name="Liew Y.J."/>
            <person name="Baumgarten S."/>
            <person name="Simakov O."/>
            <person name="Wilson M."/>
            <person name="Piel J."/>
            <person name="Ashoor H."/>
            <person name="Bougouffa S."/>
            <person name="Bajic V.B."/>
            <person name="Ryu T."/>
            <person name="Ravasi T."/>
            <person name="Bayer T."/>
            <person name="Micklem G."/>
            <person name="Kim H."/>
            <person name="Bhak J."/>
            <person name="Lajeunesse T.C."/>
            <person name="Voolstra C.R."/>
        </authorList>
    </citation>
    <scope>NUCLEOTIDE SEQUENCE [LARGE SCALE GENOMIC DNA]</scope>
    <source>
        <strain evidence="2 3">CCMP2467</strain>
    </source>
</reference>
<protein>
    <submittedName>
        <fullName evidence="2">Uncharacterized protein</fullName>
    </submittedName>
</protein>
<dbReference type="EMBL" id="LSRX01001076">
    <property type="protein sequence ID" value="OLP83983.1"/>
    <property type="molecule type" value="Genomic_DNA"/>
</dbReference>
<organism evidence="2 3">
    <name type="scientific">Symbiodinium microadriaticum</name>
    <name type="common">Dinoflagellate</name>
    <name type="synonym">Zooxanthella microadriatica</name>
    <dbReference type="NCBI Taxonomy" id="2951"/>
    <lineage>
        <taxon>Eukaryota</taxon>
        <taxon>Sar</taxon>
        <taxon>Alveolata</taxon>
        <taxon>Dinophyceae</taxon>
        <taxon>Suessiales</taxon>
        <taxon>Symbiodiniaceae</taxon>
        <taxon>Symbiodinium</taxon>
    </lineage>
</organism>